<feature type="transmembrane region" description="Helical" evidence="10">
    <location>
        <begin position="804"/>
        <end position="825"/>
    </location>
</feature>
<keyword evidence="9 10" id="KW-0472">Membrane</keyword>
<comment type="function">
    <text evidence="10">Involved in inositol deacylation of GPI-anchored proteins which plays important roles in the quality control and ER-associated degradation of GPI-anchored proteins.</text>
</comment>
<evidence type="ECO:0000256" key="6">
    <source>
        <dbReference type="ARBA" id="ARBA00022824"/>
    </source>
</evidence>
<dbReference type="GO" id="GO:0006888">
    <property type="term" value="P:endoplasmic reticulum to Golgi vesicle-mediated transport"/>
    <property type="evidence" value="ECO:0007669"/>
    <property type="project" value="TreeGrafter"/>
</dbReference>
<feature type="transmembrane region" description="Helical" evidence="10">
    <location>
        <begin position="723"/>
        <end position="749"/>
    </location>
</feature>
<dbReference type="OrthoDB" id="348976at2759"/>
<feature type="compositionally biased region" description="Polar residues" evidence="11">
    <location>
        <begin position="928"/>
        <end position="939"/>
    </location>
</feature>
<evidence type="ECO:0000256" key="5">
    <source>
        <dbReference type="ARBA" id="ARBA00022801"/>
    </source>
</evidence>
<feature type="transmembrane region" description="Helical" evidence="10">
    <location>
        <begin position="9"/>
        <end position="29"/>
    </location>
</feature>
<dbReference type="PANTHER" id="PTHR15495:SF7">
    <property type="entry name" value="GPI INOSITOL-DEACYLASE"/>
    <property type="match status" value="1"/>
</dbReference>
<evidence type="ECO:0000256" key="7">
    <source>
        <dbReference type="ARBA" id="ARBA00022927"/>
    </source>
</evidence>
<evidence type="ECO:0000256" key="4">
    <source>
        <dbReference type="ARBA" id="ARBA00022692"/>
    </source>
</evidence>
<dbReference type="SUPFAM" id="SSF53474">
    <property type="entry name" value="alpha/beta-Hydrolases"/>
    <property type="match status" value="1"/>
</dbReference>
<keyword evidence="4 10" id="KW-0812">Transmembrane</keyword>
<dbReference type="Pfam" id="PF07819">
    <property type="entry name" value="PGAP1"/>
    <property type="match status" value="1"/>
</dbReference>
<sequence length="960" mass="109958">MKGLFVHPFVFILSVFIFIVYILGGLHYLSSLEENTCDLTYMFEYPQYVRIELDDKIEKRHPRYALYAYGEGFVTDKLRKKQFTGIPVLFIPGNAGSHEQVRSLASVSLRLGIKRRTSYHFDYFSVSLAEGYSALYGGVLGDQTSFVAESIQRILKLYRKKSEIVLIGHSMGGIVAKAALLHNNPNNKTLASLLITLATPHVPRVAFDKTTCDFYHQVNNRARDLQKLGTSVISIGGGSRDVMVTTPQMIDPHADLNLIGSSIPDCWKALDHLSILWCRQFVIPLVRALFDSVDIEKGNAVISYDHNTRLQAFNYHLTSRYSNKYWTHYNERVTFHSSGEWIEVTEEQYTFREFNNKNKKEWEIYLMIPINQKFTYVGIDAINLETKDWIFACSAIPRGELKTCEWGWNLTNRTRVLSMFKRDLKRSVDLDLKDLRLNEELTHIVVRIPAKTSNPSTIHIDLYSLGDSRKSREVIVSDKSLHWIPFGVSTILPVYKSTHLKLTGSEIRHYIRLKGIKDVISVKLKKLDAHGHDDDDRKYAHAVIELLEPQSHSNSTFISQLRVLSINDIGRENVFRIQTSATAIVKLTLEPQCYYEIEISQGGIIDRMAMHVKDRWNRLYLVLMSLCLLIISTRIDEERKGTEIMYLVTILGVILQNLTLEFITSLGFLYLFALSTCSTVIFSGSLVHNFAARFLAKVITLFPMAWYNWLLSEGTYEHLPILSSFFVMSLISTSCGAIAMVISVMIYLLKLTRMYEEYLEELLMSSLRIISNKFEKFLKSRKSRRSSVSDSDDIDPRTNILNHLILFIMWSLAAIPAVPSVLVWAKNFSYESRLSTEDPIMLWSWVIITGWGSLGLVRIPKRHSNEYINFVGVNLQRILGWMLLLTAGSTNPAFYQWTIPPIVALSITCIVLLSLLPRFWPEEHNEQEQNGESDGNNFVASALENDEISTENDEIKTQKD</sequence>
<feature type="transmembrane region" description="Helical" evidence="10">
    <location>
        <begin position="616"/>
        <end position="632"/>
    </location>
</feature>
<dbReference type="GO" id="GO:0005789">
    <property type="term" value="C:endoplasmic reticulum membrane"/>
    <property type="evidence" value="ECO:0007669"/>
    <property type="project" value="UniProtKB-SubCell"/>
</dbReference>
<dbReference type="InterPro" id="IPR039529">
    <property type="entry name" value="PGAP1/BST1"/>
</dbReference>
<feature type="transmembrane region" description="Helical" evidence="10">
    <location>
        <begin position="894"/>
        <end position="916"/>
    </location>
</feature>
<dbReference type="InterPro" id="IPR029058">
    <property type="entry name" value="AB_hydrolase_fold"/>
</dbReference>
<dbReference type="Gene3D" id="3.40.50.1820">
    <property type="entry name" value="alpha/beta hydrolase"/>
    <property type="match status" value="1"/>
</dbReference>
<evidence type="ECO:0000256" key="2">
    <source>
        <dbReference type="ARBA" id="ARBA00006931"/>
    </source>
</evidence>
<evidence type="ECO:0000259" key="12">
    <source>
        <dbReference type="Pfam" id="PF07819"/>
    </source>
</evidence>
<evidence type="ECO:0000256" key="8">
    <source>
        <dbReference type="ARBA" id="ARBA00022989"/>
    </source>
</evidence>
<evidence type="ECO:0000256" key="9">
    <source>
        <dbReference type="ARBA" id="ARBA00023136"/>
    </source>
</evidence>
<evidence type="ECO:0000256" key="3">
    <source>
        <dbReference type="ARBA" id="ARBA00022448"/>
    </source>
</evidence>
<gene>
    <name evidence="14" type="primary">PGAP1</name>
</gene>
<dbReference type="GO" id="GO:0050185">
    <property type="term" value="F:phosphatidylinositol deacylase activity"/>
    <property type="evidence" value="ECO:0007669"/>
    <property type="project" value="TreeGrafter"/>
</dbReference>
<dbReference type="KEGG" id="fas:105271056"/>
<dbReference type="Proteomes" id="UP000694866">
    <property type="component" value="Unplaced"/>
</dbReference>
<dbReference type="GeneID" id="105271056"/>
<protein>
    <recommendedName>
        <fullName evidence="10">GPI inositol-deacylase</fullName>
        <ecNumber evidence="10">3.1.-.-</ecNumber>
    </recommendedName>
</protein>
<evidence type="ECO:0000313" key="14">
    <source>
        <dbReference type="RefSeq" id="XP_011310677.1"/>
    </source>
</evidence>
<dbReference type="PANTHER" id="PTHR15495">
    <property type="entry name" value="NEGATIVE REGULATOR OF VESICLE FORMATION-RELATED"/>
    <property type="match status" value="1"/>
</dbReference>
<keyword evidence="6 10" id="KW-0256">Endoplasmic reticulum</keyword>
<name>A0A9R1U7Z3_9HYME</name>
<dbReference type="InterPro" id="IPR012908">
    <property type="entry name" value="PGAP1-ab_dom-like"/>
</dbReference>
<keyword evidence="3 10" id="KW-0813">Transport</keyword>
<keyword evidence="7 10" id="KW-0653">Protein transport</keyword>
<keyword evidence="5 10" id="KW-0378">Hydrolase</keyword>
<dbReference type="RefSeq" id="XP_011310677.1">
    <property type="nucleotide sequence ID" value="XM_011312375.1"/>
</dbReference>
<keyword evidence="13" id="KW-1185">Reference proteome</keyword>
<dbReference type="AlphaFoldDB" id="A0A9R1U7Z3"/>
<feature type="transmembrane region" description="Helical" evidence="10">
    <location>
        <begin position="867"/>
        <end position="888"/>
    </location>
</feature>
<keyword evidence="8 10" id="KW-1133">Transmembrane helix</keyword>
<dbReference type="GO" id="GO:0006505">
    <property type="term" value="P:GPI anchor metabolic process"/>
    <property type="evidence" value="ECO:0007669"/>
    <property type="project" value="TreeGrafter"/>
</dbReference>
<dbReference type="GO" id="GO:0015031">
    <property type="term" value="P:protein transport"/>
    <property type="evidence" value="ECO:0007669"/>
    <property type="project" value="UniProtKB-KW"/>
</dbReference>
<evidence type="ECO:0000256" key="11">
    <source>
        <dbReference type="SAM" id="MobiDB-lite"/>
    </source>
</evidence>
<evidence type="ECO:0000256" key="1">
    <source>
        <dbReference type="ARBA" id="ARBA00004477"/>
    </source>
</evidence>
<proteinExistence type="inferred from homology"/>
<organism evidence="13 14">
    <name type="scientific">Fopius arisanus</name>
    <dbReference type="NCBI Taxonomy" id="64838"/>
    <lineage>
        <taxon>Eukaryota</taxon>
        <taxon>Metazoa</taxon>
        <taxon>Ecdysozoa</taxon>
        <taxon>Arthropoda</taxon>
        <taxon>Hexapoda</taxon>
        <taxon>Insecta</taxon>
        <taxon>Pterygota</taxon>
        <taxon>Neoptera</taxon>
        <taxon>Endopterygota</taxon>
        <taxon>Hymenoptera</taxon>
        <taxon>Apocrita</taxon>
        <taxon>Ichneumonoidea</taxon>
        <taxon>Braconidae</taxon>
        <taxon>Opiinae</taxon>
        <taxon>Fopius</taxon>
    </lineage>
</organism>
<evidence type="ECO:0000256" key="10">
    <source>
        <dbReference type="RuleBase" id="RU365011"/>
    </source>
</evidence>
<comment type="subcellular location">
    <subcellularLocation>
        <location evidence="1">Endoplasmic reticulum membrane</location>
        <topology evidence="1">Multi-pass membrane protein</topology>
    </subcellularLocation>
</comment>
<feature type="domain" description="GPI inositol-deacylase PGAP1-like alpha/beta" evidence="12">
    <location>
        <begin position="83"/>
        <end position="291"/>
    </location>
</feature>
<dbReference type="CTD" id="80055"/>
<feature type="region of interest" description="Disordered" evidence="11">
    <location>
        <begin position="924"/>
        <end position="960"/>
    </location>
</feature>
<feature type="transmembrane region" description="Helical" evidence="10">
    <location>
        <begin position="840"/>
        <end position="860"/>
    </location>
</feature>
<reference evidence="14" key="1">
    <citation type="submission" date="2025-08" db="UniProtKB">
        <authorList>
            <consortium name="RefSeq"/>
        </authorList>
    </citation>
    <scope>IDENTIFICATION</scope>
    <source>
        <strain evidence="14">USDA-PBARC FA_bdor</strain>
        <tissue evidence="14">Whole organism</tissue>
    </source>
</reference>
<feature type="transmembrane region" description="Helical" evidence="10">
    <location>
        <begin position="644"/>
        <end position="663"/>
    </location>
</feature>
<accession>A0A9R1U7Z3</accession>
<dbReference type="EC" id="3.1.-.-" evidence="10"/>
<evidence type="ECO:0000313" key="13">
    <source>
        <dbReference type="Proteomes" id="UP000694866"/>
    </source>
</evidence>
<feature type="transmembrane region" description="Helical" evidence="10">
    <location>
        <begin position="694"/>
        <end position="711"/>
    </location>
</feature>
<comment type="similarity">
    <text evidence="2 10">Belongs to the GPI inositol-deacylase family.</text>
</comment>